<evidence type="ECO:0000313" key="2">
    <source>
        <dbReference type="EMBL" id="SDR71511.1"/>
    </source>
</evidence>
<dbReference type="EMBL" id="LT629770">
    <property type="protein sequence ID" value="SDR71511.1"/>
    <property type="molecule type" value="Genomic_DNA"/>
</dbReference>
<dbReference type="GeneID" id="36298987"/>
<evidence type="ECO:0000313" key="4">
    <source>
        <dbReference type="Proteomes" id="UP000182126"/>
    </source>
</evidence>
<gene>
    <name evidence="2" type="ORF">SAMN04489809_0050</name>
    <name evidence="3" type="ORF">SAMN04489809_3485</name>
</gene>
<dbReference type="Pfam" id="PF13730">
    <property type="entry name" value="HTH_36"/>
    <property type="match status" value="1"/>
</dbReference>
<feature type="compositionally biased region" description="Polar residues" evidence="1">
    <location>
        <begin position="106"/>
        <end position="118"/>
    </location>
</feature>
<dbReference type="InterPro" id="IPR036388">
    <property type="entry name" value="WH-like_DNA-bd_sf"/>
</dbReference>
<reference evidence="2 4" key="1">
    <citation type="submission" date="2016-10" db="EMBL/GenBank/DDBJ databases">
        <authorList>
            <person name="de Groot N.N."/>
        </authorList>
    </citation>
    <scope>NUCLEOTIDE SEQUENCE [LARGE SCALE GENOMIC DNA]</scope>
    <source>
        <strain evidence="2 4">DSM 15019</strain>
    </source>
</reference>
<sequence>MSKAEGFAAVPNWMIREKRVPRNAVLVYASLASRSGLGGIHPSQATIAQESGLSERTVRSMLAELEKLGVIERLRRTTGTRGRGNRLPDGYTLHPNGSPDLAATFAGSSMQPATNAMQPATEEVATGKELQATPLIEVEPGEVEPGEVAARKRAARIPDPFVLTAEMRAWAAAEVPGLDVDAHTREFVDYWRAESGAKASKLDWLATWRNWMRKAHRWNASKSGRATPDDRLRDGIERGARLAALASEQGALA</sequence>
<dbReference type="AlphaFoldDB" id="A0A1H1LA69"/>
<organism evidence="2 4">
    <name type="scientific">Microbacterium paraoxydans</name>
    <dbReference type="NCBI Taxonomy" id="199592"/>
    <lineage>
        <taxon>Bacteria</taxon>
        <taxon>Bacillati</taxon>
        <taxon>Actinomycetota</taxon>
        <taxon>Actinomycetes</taxon>
        <taxon>Micrococcales</taxon>
        <taxon>Microbacteriaceae</taxon>
        <taxon>Microbacterium</taxon>
    </lineage>
</organism>
<dbReference type="SUPFAM" id="SSF46785">
    <property type="entry name" value="Winged helix' DNA-binding domain"/>
    <property type="match status" value="1"/>
</dbReference>
<name>A0A1H1LA69_9MICO</name>
<dbReference type="Gene3D" id="1.10.10.10">
    <property type="entry name" value="Winged helix-like DNA-binding domain superfamily/Winged helix DNA-binding domain"/>
    <property type="match status" value="1"/>
</dbReference>
<evidence type="ECO:0000313" key="3">
    <source>
        <dbReference type="EMBL" id="SDT08926.1"/>
    </source>
</evidence>
<dbReference type="EMBL" id="LT629770">
    <property type="protein sequence ID" value="SDT08926.1"/>
    <property type="molecule type" value="Genomic_DNA"/>
</dbReference>
<accession>A0A1H1LA69</accession>
<protein>
    <submittedName>
        <fullName evidence="2">Helix-turn-helix domain-containing protein</fullName>
    </submittedName>
</protein>
<dbReference type="InterPro" id="IPR036390">
    <property type="entry name" value="WH_DNA-bd_sf"/>
</dbReference>
<evidence type="ECO:0000256" key="1">
    <source>
        <dbReference type="SAM" id="MobiDB-lite"/>
    </source>
</evidence>
<proteinExistence type="predicted"/>
<dbReference type="Proteomes" id="UP000182126">
    <property type="component" value="Chromosome I"/>
</dbReference>
<dbReference type="RefSeq" id="WP_060921044.1">
    <property type="nucleotide sequence ID" value="NZ_LT629770.1"/>
</dbReference>
<feature type="region of interest" description="Disordered" evidence="1">
    <location>
        <begin position="102"/>
        <end position="124"/>
    </location>
</feature>